<keyword evidence="2" id="KW-1185">Reference proteome</keyword>
<accession>A0A916KPT3</accession>
<protein>
    <submittedName>
        <fullName evidence="1">Leucine rich repeat gene family</fullName>
    </submittedName>
</protein>
<organismHost>
    <name type="scientific">Choristoneura fumiferana</name>
    <name type="common">Spruce budworm moth</name>
    <name type="synonym">Archips fumiferana</name>
    <dbReference type="NCBI Taxonomy" id="7141"/>
</organismHost>
<dbReference type="RefSeq" id="YP_008004102.1">
    <property type="nucleotide sequence ID" value="NC_021248.1"/>
</dbReference>
<dbReference type="GeneID" id="15613022"/>
<organism evidence="1 2">
    <name type="scientific">Choristoneura biennis entomopoxvirus</name>
    <name type="common">CbEPV</name>
    <dbReference type="NCBI Taxonomy" id="10288"/>
    <lineage>
        <taxon>Viruses</taxon>
        <taxon>Varidnaviria</taxon>
        <taxon>Bamfordvirae</taxon>
        <taxon>Nucleocytoviricota</taxon>
        <taxon>Pokkesviricetes</taxon>
        <taxon>Chitovirales</taxon>
        <taxon>Poxviridae</taxon>
        <taxon>Entomopoxvirinae</taxon>
        <taxon>Betaentomopoxvirus</taxon>
        <taxon>Betaentomopoxvirus cbiennis</taxon>
    </lineage>
</organism>
<dbReference type="SUPFAM" id="SSF52058">
    <property type="entry name" value="L domain-like"/>
    <property type="match status" value="1"/>
</dbReference>
<sequence length="101" mass="11393">MNNLKNLYIDRNNKNSNISSIILPSTLKEFDCSTCNIKDFKFLEKMNNLKVLSINGNGNSNISSVILPRTLKEYTCSICNIDNNISSVKLPSSIIKYICQN</sequence>
<evidence type="ECO:0000313" key="2">
    <source>
        <dbReference type="Proteomes" id="UP000792220"/>
    </source>
</evidence>
<dbReference type="Proteomes" id="UP000792220">
    <property type="component" value="Genome"/>
</dbReference>
<name>A0A916KPT3_CBEPV</name>
<dbReference type="InterPro" id="IPR032675">
    <property type="entry name" value="LRR_dom_sf"/>
</dbReference>
<dbReference type="Gene3D" id="3.80.10.10">
    <property type="entry name" value="Ribonuclease Inhibitor"/>
    <property type="match status" value="1"/>
</dbReference>
<dbReference type="KEGG" id="vg:15613022"/>
<dbReference type="EMBL" id="HF679132">
    <property type="protein sequence ID" value="CCU55600.1"/>
    <property type="molecule type" value="Genomic_DNA"/>
</dbReference>
<evidence type="ECO:0000313" key="1">
    <source>
        <dbReference type="EMBL" id="CCU55600.1"/>
    </source>
</evidence>
<proteinExistence type="predicted"/>
<gene>
    <name evidence="1" type="ORF">CHBEV_032</name>
</gene>
<reference evidence="1" key="1">
    <citation type="journal article" date="2013" name="J. Virol.">
        <title>New Insights into the Evolution of Entomopoxvirinae from the Complete Genome Sequences of Four Entomopoxviruses Infecting Adoxophyes honmai, Choristoneura biennis, Choristoneura rosaceana, and Mythimna separata.</title>
        <authorList>
            <person name="Theze J."/>
            <person name="Takatsuka J."/>
            <person name="Li Z."/>
            <person name="Gallais J."/>
            <person name="Doucet D."/>
            <person name="Arif B."/>
            <person name="Nakai M."/>
            <person name="Herniou E.A."/>
        </authorList>
    </citation>
    <scope>NUCLEOTIDE SEQUENCE</scope>
</reference>